<gene>
    <name evidence="2" type="ORF">P5673_018025</name>
</gene>
<evidence type="ECO:0000259" key="1">
    <source>
        <dbReference type="Pfam" id="PF18701"/>
    </source>
</evidence>
<reference evidence="2" key="2">
    <citation type="journal article" date="2023" name="Science">
        <title>Genomic signatures of disease resistance in endangered staghorn corals.</title>
        <authorList>
            <person name="Vollmer S.V."/>
            <person name="Selwyn J.D."/>
            <person name="Despard B.A."/>
            <person name="Roesel C.L."/>
        </authorList>
    </citation>
    <scope>NUCLEOTIDE SEQUENCE</scope>
    <source>
        <strain evidence="2">K2</strain>
    </source>
</reference>
<protein>
    <recommendedName>
        <fullName evidence="1">DUF5641 domain-containing protein</fullName>
    </recommendedName>
</protein>
<dbReference type="Proteomes" id="UP001249851">
    <property type="component" value="Unassembled WGS sequence"/>
</dbReference>
<dbReference type="InterPro" id="IPR040676">
    <property type="entry name" value="DUF5641"/>
</dbReference>
<dbReference type="EMBL" id="JARQWQ010000040">
    <property type="protein sequence ID" value="KAK2559403.1"/>
    <property type="molecule type" value="Genomic_DNA"/>
</dbReference>
<proteinExistence type="predicted"/>
<organism evidence="2 3">
    <name type="scientific">Acropora cervicornis</name>
    <name type="common">Staghorn coral</name>
    <dbReference type="NCBI Taxonomy" id="6130"/>
    <lineage>
        <taxon>Eukaryota</taxon>
        <taxon>Metazoa</taxon>
        <taxon>Cnidaria</taxon>
        <taxon>Anthozoa</taxon>
        <taxon>Hexacorallia</taxon>
        <taxon>Scleractinia</taxon>
        <taxon>Astrocoeniina</taxon>
        <taxon>Acroporidae</taxon>
        <taxon>Acropora</taxon>
    </lineage>
</organism>
<dbReference type="Pfam" id="PF18701">
    <property type="entry name" value="DUF5641"/>
    <property type="match status" value="1"/>
</dbReference>
<keyword evidence="3" id="KW-1185">Reference proteome</keyword>
<dbReference type="AlphaFoldDB" id="A0AAD9QDQ1"/>
<comment type="caution">
    <text evidence="2">The sequence shown here is derived from an EMBL/GenBank/DDBJ whole genome shotgun (WGS) entry which is preliminary data.</text>
</comment>
<evidence type="ECO:0000313" key="3">
    <source>
        <dbReference type="Proteomes" id="UP001249851"/>
    </source>
</evidence>
<sequence length="93" mass="10689">MEVNFTLNHLREKYFCASWTTTSKKDVSRNNLTVGDLVLVIDPDAPRQDWKRGRIEALYPGKDALARVVDVRTKGAVERRPISRISPLESEKY</sequence>
<reference evidence="2" key="1">
    <citation type="journal article" date="2023" name="G3 (Bethesda)">
        <title>Whole genome assembly and annotation of the endangered Caribbean coral Acropora cervicornis.</title>
        <authorList>
            <person name="Selwyn J.D."/>
            <person name="Vollmer S.V."/>
        </authorList>
    </citation>
    <scope>NUCLEOTIDE SEQUENCE</scope>
    <source>
        <strain evidence="2">K2</strain>
    </source>
</reference>
<feature type="domain" description="DUF5641" evidence="1">
    <location>
        <begin position="18"/>
        <end position="88"/>
    </location>
</feature>
<accession>A0AAD9QDQ1</accession>
<name>A0AAD9QDQ1_ACRCE</name>
<evidence type="ECO:0000313" key="2">
    <source>
        <dbReference type="EMBL" id="KAK2559403.1"/>
    </source>
</evidence>